<proteinExistence type="predicted"/>
<evidence type="ECO:0000259" key="3">
    <source>
        <dbReference type="PROSITE" id="PS50076"/>
    </source>
</evidence>
<dbReference type="GO" id="GO:0003723">
    <property type="term" value="F:RNA binding"/>
    <property type="evidence" value="ECO:0007669"/>
    <property type="project" value="TreeGrafter"/>
</dbReference>
<dbReference type="PANTHER" id="PTHR24075">
    <property type="entry name" value="SEC63 DOMAIN-CONTAINING"/>
    <property type="match status" value="1"/>
</dbReference>
<name>A0A0D2U1H5_CAPO3</name>
<feature type="compositionally biased region" description="Basic residues" evidence="1">
    <location>
        <begin position="478"/>
        <end position="490"/>
    </location>
</feature>
<dbReference type="SUPFAM" id="SSF46565">
    <property type="entry name" value="Chaperone J-domain"/>
    <property type="match status" value="1"/>
</dbReference>
<protein>
    <recommendedName>
        <fullName evidence="3">J domain-containing protein</fullName>
    </recommendedName>
</protein>
<dbReference type="GO" id="GO:0006614">
    <property type="term" value="P:SRP-dependent cotranslational protein targeting to membrane"/>
    <property type="evidence" value="ECO:0007669"/>
    <property type="project" value="TreeGrafter"/>
</dbReference>
<dbReference type="SMART" id="SM00271">
    <property type="entry name" value="DnaJ"/>
    <property type="match status" value="1"/>
</dbReference>
<dbReference type="eggNOG" id="KOG0721">
    <property type="taxonomic scope" value="Eukaryota"/>
</dbReference>
<feature type="region of interest" description="Disordered" evidence="1">
    <location>
        <begin position="473"/>
        <end position="538"/>
    </location>
</feature>
<organism evidence="4 5">
    <name type="scientific">Capsaspora owczarzaki (strain ATCC 30864)</name>
    <dbReference type="NCBI Taxonomy" id="595528"/>
    <lineage>
        <taxon>Eukaryota</taxon>
        <taxon>Filasterea</taxon>
        <taxon>Capsaspora</taxon>
    </lineage>
</organism>
<dbReference type="InterPro" id="IPR036869">
    <property type="entry name" value="J_dom_sf"/>
</dbReference>
<sequence length="720" mass="79775">MVYQQAPDQSAYIVFVQALLVVGLVPATIVLLNQIYAALRPSASTELDKKSSKKSINIKLLSIVIGGWVAFWVLFYWASVTVEPLWDPYEILGISHGASEKEIKAKYRDLSRKYHPDRNPGNDVASELFIKIAKAHDALTDPETRRNWELYNNPDGPRAISAGFALPRLEKWQLSIIVLIVAFGLYKAVSYLRRNRAFDGSVKAYAAFYKQIPIDASMEDVLEQYGNAPEFNEGLSSNRADIDSLRQQLQAEHRVFLKATATPALVLLWSHLRRVQLSDGMAKDRTIVLGRVHKLHRAMLGIAANATIVDWAQCEDDAERGDLSLVLTNLMVRQCVVQASWPRGGLPLAAPAESTAVVSASDDFVEGAVAELLQTPGLVTADALPLVRRKSPVYSLATLGAALEHESSHSLLPLLTAEKRLAVSAFFAALRYPYFELRVVPVMHYFVLEIDFSVVSAAEYIRRTTGKLKIEAADPSKKDKKQYKQSRIRSKVVTAAVGQESDSGSDDEDLPKDKADAEKPKEKEAKDAEKTEKAETEPVDEAISAPFMPAPIEEPCWYLMIAPPRRHGNTVTQTDALQWYKLGCVVSILKSEKRTVKIAFPFADNPGEYALTVRVESENYYHVSHEATAKFHQVGFRPKAREQQQAQVAGGKQQVSRKQRLQQRLQQQQTSRGRGAPADNSGSEDDEPGPSSSSSGSSGSQARRRVRYVAHKPPSALKSS</sequence>
<dbReference type="OrthoDB" id="1734229at2759"/>
<dbReference type="SUPFAM" id="SSF158702">
    <property type="entry name" value="Sec63 N-terminal domain-like"/>
    <property type="match status" value="1"/>
</dbReference>
<dbReference type="Gene3D" id="1.10.3380.10">
    <property type="entry name" value="Sec63 N-terminal domain-like domain"/>
    <property type="match status" value="1"/>
</dbReference>
<dbReference type="RefSeq" id="XP_004365480.1">
    <property type="nucleotide sequence ID" value="XM_004365423.2"/>
</dbReference>
<dbReference type="CDD" id="cd06257">
    <property type="entry name" value="DnaJ"/>
    <property type="match status" value="1"/>
</dbReference>
<dbReference type="Pfam" id="PF00226">
    <property type="entry name" value="DnaJ"/>
    <property type="match status" value="1"/>
</dbReference>
<gene>
    <name evidence="4" type="ORF">CAOG_000609</name>
</gene>
<feature type="domain" description="J" evidence="3">
    <location>
        <begin position="87"/>
        <end position="152"/>
    </location>
</feature>
<dbReference type="PANTHER" id="PTHR24075:SF0">
    <property type="entry name" value="TRANSLOCATION PROTEIN SEC63 HOMOLOG"/>
    <property type="match status" value="1"/>
</dbReference>
<dbReference type="GO" id="GO:0008320">
    <property type="term" value="F:protein transmembrane transporter activity"/>
    <property type="evidence" value="ECO:0007669"/>
    <property type="project" value="TreeGrafter"/>
</dbReference>
<feature type="transmembrane region" description="Helical" evidence="2">
    <location>
        <begin position="12"/>
        <end position="39"/>
    </location>
</feature>
<feature type="region of interest" description="Disordered" evidence="1">
    <location>
        <begin position="640"/>
        <end position="720"/>
    </location>
</feature>
<accession>A0A0D2U1H5</accession>
<dbReference type="Proteomes" id="UP000008743">
    <property type="component" value="Unassembled WGS sequence"/>
</dbReference>
<feature type="compositionally biased region" description="Low complexity" evidence="1">
    <location>
        <begin position="643"/>
        <end position="654"/>
    </location>
</feature>
<feature type="compositionally biased region" description="Low complexity" evidence="1">
    <location>
        <begin position="689"/>
        <end position="700"/>
    </location>
</feature>
<reference evidence="5" key="1">
    <citation type="submission" date="2011-02" db="EMBL/GenBank/DDBJ databases">
        <title>The Genome Sequence of Capsaspora owczarzaki ATCC 30864.</title>
        <authorList>
            <person name="Russ C."/>
            <person name="Cuomo C."/>
            <person name="Burger G."/>
            <person name="Gray M.W."/>
            <person name="Holland P.W.H."/>
            <person name="King N."/>
            <person name="Lang F.B.F."/>
            <person name="Roger A.J."/>
            <person name="Ruiz-Trillo I."/>
            <person name="Young S.K."/>
            <person name="Zeng Q."/>
            <person name="Gargeya S."/>
            <person name="Alvarado L."/>
            <person name="Berlin A."/>
            <person name="Chapman S.B."/>
            <person name="Chen Z."/>
            <person name="Freedman E."/>
            <person name="Gellesch M."/>
            <person name="Goldberg J."/>
            <person name="Griggs A."/>
            <person name="Gujja S."/>
            <person name="Heilman E."/>
            <person name="Heiman D."/>
            <person name="Howarth C."/>
            <person name="Mehta T."/>
            <person name="Neiman D."/>
            <person name="Pearson M."/>
            <person name="Roberts A."/>
            <person name="Saif S."/>
            <person name="Shea T."/>
            <person name="Shenoy N."/>
            <person name="Sisk P."/>
            <person name="Stolte C."/>
            <person name="Sykes S."/>
            <person name="White J."/>
            <person name="Yandava C."/>
            <person name="Haas B."/>
            <person name="Nusbaum C."/>
            <person name="Birren B."/>
        </authorList>
    </citation>
    <scope>NUCLEOTIDE SEQUENCE</scope>
    <source>
        <strain evidence="5">ATCC 30864</strain>
    </source>
</reference>
<keyword evidence="2" id="KW-1133">Transmembrane helix</keyword>
<dbReference type="InterPro" id="IPR001623">
    <property type="entry name" value="DnaJ_domain"/>
</dbReference>
<dbReference type="PROSITE" id="PS50076">
    <property type="entry name" value="DNAJ_2"/>
    <property type="match status" value="1"/>
</dbReference>
<evidence type="ECO:0000313" key="5">
    <source>
        <dbReference type="Proteomes" id="UP000008743"/>
    </source>
</evidence>
<dbReference type="PhylomeDB" id="A0A0D2U1H5"/>
<dbReference type="Gene3D" id="1.10.287.110">
    <property type="entry name" value="DnaJ domain"/>
    <property type="match status" value="1"/>
</dbReference>
<evidence type="ECO:0000313" key="4">
    <source>
        <dbReference type="EMBL" id="KJE89051.1"/>
    </source>
</evidence>
<dbReference type="GO" id="GO:0006620">
    <property type="term" value="P:post-translational protein targeting to endoplasmic reticulum membrane"/>
    <property type="evidence" value="ECO:0007669"/>
    <property type="project" value="TreeGrafter"/>
</dbReference>
<dbReference type="InParanoid" id="A0A0D2U1H5"/>
<dbReference type="GO" id="GO:0031207">
    <property type="term" value="C:Sec62/Sec63 complex"/>
    <property type="evidence" value="ECO:0007669"/>
    <property type="project" value="TreeGrafter"/>
</dbReference>
<dbReference type="EMBL" id="KE346360">
    <property type="protein sequence ID" value="KJE89051.1"/>
    <property type="molecule type" value="Genomic_DNA"/>
</dbReference>
<dbReference type="AlphaFoldDB" id="A0A0D2U1H5"/>
<dbReference type="PRINTS" id="PR00625">
    <property type="entry name" value="JDOMAIN"/>
</dbReference>
<evidence type="ECO:0000256" key="2">
    <source>
        <dbReference type="SAM" id="Phobius"/>
    </source>
</evidence>
<feature type="transmembrane region" description="Helical" evidence="2">
    <location>
        <begin position="60"/>
        <end position="78"/>
    </location>
</feature>
<feature type="compositionally biased region" description="Basic and acidic residues" evidence="1">
    <location>
        <begin position="511"/>
        <end position="536"/>
    </location>
</feature>
<dbReference type="STRING" id="595528.A0A0D2U1H5"/>
<feature type="compositionally biased region" description="Low complexity" evidence="1">
    <location>
        <begin position="662"/>
        <end position="675"/>
    </location>
</feature>
<keyword evidence="2" id="KW-0812">Transmembrane</keyword>
<keyword evidence="2" id="KW-0472">Membrane</keyword>
<evidence type="ECO:0000256" key="1">
    <source>
        <dbReference type="SAM" id="MobiDB-lite"/>
    </source>
</evidence>
<keyword evidence="5" id="KW-1185">Reference proteome</keyword>